<evidence type="ECO:0000256" key="3">
    <source>
        <dbReference type="SAM" id="SignalP"/>
    </source>
</evidence>
<feature type="compositionally biased region" description="Low complexity" evidence="2">
    <location>
        <begin position="405"/>
        <end position="414"/>
    </location>
</feature>
<keyword evidence="3" id="KW-0732">Signal</keyword>
<feature type="signal peptide" evidence="3">
    <location>
        <begin position="1"/>
        <end position="22"/>
    </location>
</feature>
<proteinExistence type="predicted"/>
<accession>A0A3N4HLA3</accession>
<feature type="compositionally biased region" description="Polar residues" evidence="2">
    <location>
        <begin position="420"/>
        <end position="435"/>
    </location>
</feature>
<keyword evidence="5" id="KW-1185">Reference proteome</keyword>
<evidence type="ECO:0000256" key="1">
    <source>
        <dbReference type="SAM" id="Coils"/>
    </source>
</evidence>
<feature type="region of interest" description="Disordered" evidence="2">
    <location>
        <begin position="564"/>
        <end position="590"/>
    </location>
</feature>
<feature type="compositionally biased region" description="Low complexity" evidence="2">
    <location>
        <begin position="463"/>
        <end position="480"/>
    </location>
</feature>
<dbReference type="EMBL" id="ML119786">
    <property type="protein sequence ID" value="RPA74595.1"/>
    <property type="molecule type" value="Genomic_DNA"/>
</dbReference>
<keyword evidence="1" id="KW-0175">Coiled coil</keyword>
<feature type="region of interest" description="Disordered" evidence="2">
    <location>
        <begin position="405"/>
        <end position="445"/>
    </location>
</feature>
<evidence type="ECO:0000256" key="2">
    <source>
        <dbReference type="SAM" id="MobiDB-lite"/>
    </source>
</evidence>
<feature type="region of interest" description="Disordered" evidence="2">
    <location>
        <begin position="462"/>
        <end position="503"/>
    </location>
</feature>
<gene>
    <name evidence="4" type="ORF">BJ508DRAFT_33797</name>
</gene>
<dbReference type="AlphaFoldDB" id="A0A3N4HLA3"/>
<feature type="chain" id="PRO_5018008954" evidence="3">
    <location>
        <begin position="23"/>
        <end position="646"/>
    </location>
</feature>
<reference evidence="4 5" key="1">
    <citation type="journal article" date="2018" name="Nat. Ecol. Evol.">
        <title>Pezizomycetes genomes reveal the molecular basis of ectomycorrhizal truffle lifestyle.</title>
        <authorList>
            <person name="Murat C."/>
            <person name="Payen T."/>
            <person name="Noel B."/>
            <person name="Kuo A."/>
            <person name="Morin E."/>
            <person name="Chen J."/>
            <person name="Kohler A."/>
            <person name="Krizsan K."/>
            <person name="Balestrini R."/>
            <person name="Da Silva C."/>
            <person name="Montanini B."/>
            <person name="Hainaut M."/>
            <person name="Levati E."/>
            <person name="Barry K.W."/>
            <person name="Belfiori B."/>
            <person name="Cichocki N."/>
            <person name="Clum A."/>
            <person name="Dockter R.B."/>
            <person name="Fauchery L."/>
            <person name="Guy J."/>
            <person name="Iotti M."/>
            <person name="Le Tacon F."/>
            <person name="Lindquist E.A."/>
            <person name="Lipzen A."/>
            <person name="Malagnac F."/>
            <person name="Mello A."/>
            <person name="Molinier V."/>
            <person name="Miyauchi S."/>
            <person name="Poulain J."/>
            <person name="Riccioni C."/>
            <person name="Rubini A."/>
            <person name="Sitrit Y."/>
            <person name="Splivallo R."/>
            <person name="Traeger S."/>
            <person name="Wang M."/>
            <person name="Zifcakova L."/>
            <person name="Wipf D."/>
            <person name="Zambonelli A."/>
            <person name="Paolocci F."/>
            <person name="Nowrousian M."/>
            <person name="Ottonello S."/>
            <person name="Baldrian P."/>
            <person name="Spatafora J.W."/>
            <person name="Henrissat B."/>
            <person name="Nagy L.G."/>
            <person name="Aury J.M."/>
            <person name="Wincker P."/>
            <person name="Grigoriev I.V."/>
            <person name="Bonfante P."/>
            <person name="Martin F.M."/>
        </authorList>
    </citation>
    <scope>NUCLEOTIDE SEQUENCE [LARGE SCALE GENOMIC DNA]</scope>
    <source>
        <strain evidence="4 5">RN42</strain>
    </source>
</reference>
<evidence type="ECO:0000313" key="5">
    <source>
        <dbReference type="Proteomes" id="UP000275078"/>
    </source>
</evidence>
<name>A0A3N4HLA3_ASCIM</name>
<protein>
    <submittedName>
        <fullName evidence="4">Uncharacterized protein</fullName>
    </submittedName>
</protein>
<feature type="coiled-coil region" evidence="1">
    <location>
        <begin position="524"/>
        <end position="553"/>
    </location>
</feature>
<feature type="region of interest" description="Disordered" evidence="2">
    <location>
        <begin position="621"/>
        <end position="646"/>
    </location>
</feature>
<dbReference type="Proteomes" id="UP000275078">
    <property type="component" value="Unassembled WGS sequence"/>
</dbReference>
<organism evidence="4 5">
    <name type="scientific">Ascobolus immersus RN42</name>
    <dbReference type="NCBI Taxonomy" id="1160509"/>
    <lineage>
        <taxon>Eukaryota</taxon>
        <taxon>Fungi</taxon>
        <taxon>Dikarya</taxon>
        <taxon>Ascomycota</taxon>
        <taxon>Pezizomycotina</taxon>
        <taxon>Pezizomycetes</taxon>
        <taxon>Pezizales</taxon>
        <taxon>Ascobolaceae</taxon>
        <taxon>Ascobolus</taxon>
    </lineage>
</organism>
<evidence type="ECO:0000313" key="4">
    <source>
        <dbReference type="EMBL" id="RPA74595.1"/>
    </source>
</evidence>
<sequence>MVANLLPLLPFVLSLFAGNVSAVPQPTATHGRNPPFFHPTPSWEDREFRGTFPADTWGSPYRTRQTVPDWTLPVPARRSRLRPNIVRTKPIKAAPTNWRELLIDPRLHKPAPTNWREFFTNGDWQVYGGVPYNVAAHPAEKPKALAVVTEKDERTLLQLMLAAPKDAVKWVVKNTPKEVWYGLLWVAVMKASHEYMAPGPANTLDVPELSELLGSGTVGSLDAEIPAVVTVPIVGVEVVDSLNGPVTEVTVPAGASAASEVGGTVEAAPVVEAVGRVVEAAADSPLVISVRTDAAPSTAFDATPEIRVESVADLARVEAVARGDDRDVDVGVPVSIDVAPIDVAPIDVAPIDVAPIDVAPIDVAPIDVASVHVAPIDVAPVVAPVDVEAVKPVVLPAPVLDGALSLSTSSTSDSVDSEVLGSQESDEISSQGDSETSTEDPSFLQGQNGYVKRLKAQHDGALSLSTSSTSDSVDSEVLSSQEGDEISSQGDIEASTEDPSFLQGQNGYVKRLKAQHDERWWARMKKEEERMEKAEANRLARNKERDEKKARERAVYAESVARLNRPIRSDRRPVPLPGMPGKVGGSIAPASIPQPVAESVTAPNIDHSKLSPSMSWAEYWELEGQLHHPEQAPEETVQEAEDARDS</sequence>